<evidence type="ECO:0000313" key="3">
    <source>
        <dbReference type="Proteomes" id="UP001594351"/>
    </source>
</evidence>
<proteinExistence type="predicted"/>
<protein>
    <recommendedName>
        <fullName evidence="4">Peptidase M6-like domain-containing protein</fullName>
    </recommendedName>
</protein>
<evidence type="ECO:0000256" key="1">
    <source>
        <dbReference type="SAM" id="Phobius"/>
    </source>
</evidence>
<dbReference type="InterPro" id="IPR024079">
    <property type="entry name" value="MetalloPept_cat_dom_sf"/>
</dbReference>
<accession>A0ABV6YTF7</accession>
<reference evidence="2 3" key="1">
    <citation type="submission" date="2024-09" db="EMBL/GenBank/DDBJ databases">
        <title>Laminarin stimulates single cell rates of sulfate reduction while oxygen inhibits transcriptomic activity in coastal marine sediment.</title>
        <authorList>
            <person name="Lindsay M."/>
            <person name="Orcutt B."/>
            <person name="Emerson D."/>
            <person name="Stepanauskas R."/>
            <person name="D'Angelo T."/>
        </authorList>
    </citation>
    <scope>NUCLEOTIDE SEQUENCE [LARGE SCALE GENOMIC DNA]</scope>
    <source>
        <strain evidence="2">SAG AM-311-K15</strain>
    </source>
</reference>
<keyword evidence="3" id="KW-1185">Reference proteome</keyword>
<keyword evidence="1" id="KW-0812">Transmembrane</keyword>
<keyword evidence="1" id="KW-0472">Membrane</keyword>
<dbReference type="Proteomes" id="UP001594351">
    <property type="component" value="Unassembled WGS sequence"/>
</dbReference>
<evidence type="ECO:0000313" key="2">
    <source>
        <dbReference type="EMBL" id="MFC1849467.1"/>
    </source>
</evidence>
<dbReference type="SUPFAM" id="SSF55486">
    <property type="entry name" value="Metalloproteases ('zincins'), catalytic domain"/>
    <property type="match status" value="1"/>
</dbReference>
<gene>
    <name evidence="2" type="ORF">ACFL27_04575</name>
</gene>
<dbReference type="Gene3D" id="3.40.390.10">
    <property type="entry name" value="Collagenase (Catalytic Domain)"/>
    <property type="match status" value="1"/>
</dbReference>
<evidence type="ECO:0008006" key="4">
    <source>
        <dbReference type="Google" id="ProtNLM"/>
    </source>
</evidence>
<dbReference type="EMBL" id="JBHPBY010000040">
    <property type="protein sequence ID" value="MFC1849467.1"/>
    <property type="molecule type" value="Genomic_DNA"/>
</dbReference>
<comment type="caution">
    <text evidence="2">The sequence shown here is derived from an EMBL/GenBank/DDBJ whole genome shotgun (WGS) entry which is preliminary data.</text>
</comment>
<organism evidence="2 3">
    <name type="scientific">candidate division CSSED10-310 bacterium</name>
    <dbReference type="NCBI Taxonomy" id="2855610"/>
    <lineage>
        <taxon>Bacteria</taxon>
        <taxon>Bacteria division CSSED10-310</taxon>
    </lineage>
</organism>
<name>A0ABV6YTF7_UNCC1</name>
<dbReference type="PANTHER" id="PTHR41775:SF1">
    <property type="entry name" value="PEPTIDASE M6-LIKE DOMAIN-CONTAINING PROTEIN"/>
    <property type="match status" value="1"/>
</dbReference>
<feature type="transmembrane region" description="Helical" evidence="1">
    <location>
        <begin position="25"/>
        <end position="46"/>
    </location>
</feature>
<dbReference type="PANTHER" id="PTHR41775">
    <property type="entry name" value="SECRETED PROTEIN-RELATED"/>
    <property type="match status" value="1"/>
</dbReference>
<sequence>MISRTRSAIFVSIKDSNYFTVKQKFVYSLGLIFSITFLSISATLALEPPTKEQIEQYKKDGTWEQRVQAAYGFGNHIMDPELVQRLNYKLHYLYLQSQGISAREIESSLAPPPAWQGMPSTGAVNIFVLLIEFNDKLHISPADDQPSVDTKVFDPENTGSGSYPYESLKAYYQRTSYNLLNFQGATLGWYKTAYNRSTVSETQTGRENLLKEALNTFNSSHDFSVYDNDGDGDIDYFAVIWTGEHGAWATFWWGYQTWFSDGSYVLDGKTLGKYSWQWESYYWPSGLFSPLVLIHETGHALGLPDY</sequence>
<keyword evidence="1" id="KW-1133">Transmembrane helix</keyword>